<evidence type="ECO:0000313" key="1">
    <source>
        <dbReference type="EMBL" id="MBB5363806.1"/>
    </source>
</evidence>
<evidence type="ECO:0000313" key="2">
    <source>
        <dbReference type="Proteomes" id="UP000552709"/>
    </source>
</evidence>
<dbReference type="Proteomes" id="UP000552709">
    <property type="component" value="Unassembled WGS sequence"/>
</dbReference>
<dbReference type="AlphaFoldDB" id="A0A7W8JY08"/>
<dbReference type="RefSeq" id="WP_184133373.1">
    <property type="nucleotide sequence ID" value="NZ_JACHFL010000007.1"/>
</dbReference>
<protein>
    <submittedName>
        <fullName evidence="1">Uncharacterized protein</fullName>
    </submittedName>
</protein>
<accession>A0A7W8JY08</accession>
<proteinExistence type="predicted"/>
<reference evidence="1 2" key="1">
    <citation type="submission" date="2020-08" db="EMBL/GenBank/DDBJ databases">
        <title>Genomic Encyclopedia of Type Strains, Phase IV (KMG-IV): sequencing the most valuable type-strain genomes for metagenomic binning, comparative biology and taxonomic classification.</title>
        <authorList>
            <person name="Goeker M."/>
        </authorList>
    </citation>
    <scope>NUCLEOTIDE SEQUENCE [LARGE SCALE GENOMIC DNA]</scope>
    <source>
        <strain evidence="1 2">DSM 27939</strain>
    </source>
</reference>
<sequence length="91" mass="10011">MDINESGSVVGNYVLEACNEDVILGSNTPEVDRIVLATLFEKIRCEAYLSNPEGEPLTDARVDSMTKTLAGKLSFRVCSHSLFAVEDEEEQ</sequence>
<organism evidence="1 2">
    <name type="scientific">Deinococcus humi</name>
    <dbReference type="NCBI Taxonomy" id="662880"/>
    <lineage>
        <taxon>Bacteria</taxon>
        <taxon>Thermotogati</taxon>
        <taxon>Deinococcota</taxon>
        <taxon>Deinococci</taxon>
        <taxon>Deinococcales</taxon>
        <taxon>Deinococcaceae</taxon>
        <taxon>Deinococcus</taxon>
    </lineage>
</organism>
<keyword evidence="2" id="KW-1185">Reference proteome</keyword>
<name>A0A7W8JY08_9DEIO</name>
<dbReference type="EMBL" id="JACHFL010000007">
    <property type="protein sequence ID" value="MBB5363806.1"/>
    <property type="molecule type" value="Genomic_DNA"/>
</dbReference>
<comment type="caution">
    <text evidence="1">The sequence shown here is derived from an EMBL/GenBank/DDBJ whole genome shotgun (WGS) entry which is preliminary data.</text>
</comment>
<gene>
    <name evidence="1" type="ORF">HNQ08_002913</name>
</gene>